<sequence length="123" mass="13601">MPLIPPPNFLPYRTEDESDALPSSRSTAISPQKHSHSSEDEEASTSPKRVKTGSRVSTEGHSRENSSNSNSDEREKELNAGPRLRPTNISLQRSPRSHSASLTGNSNPGTRSREQPFRFGFKL</sequence>
<keyword evidence="3" id="KW-1185">Reference proteome</keyword>
<name>A0A2H3D1A2_ARMGA</name>
<dbReference type="InParanoid" id="A0A2H3D1A2"/>
<feature type="compositionally biased region" description="Polar residues" evidence="1">
    <location>
        <begin position="21"/>
        <end position="32"/>
    </location>
</feature>
<dbReference type="Proteomes" id="UP000217790">
    <property type="component" value="Unassembled WGS sequence"/>
</dbReference>
<dbReference type="EMBL" id="KZ293676">
    <property type="protein sequence ID" value="PBK87870.1"/>
    <property type="molecule type" value="Genomic_DNA"/>
</dbReference>
<gene>
    <name evidence="2" type="ORF">ARMGADRAFT_446446</name>
</gene>
<evidence type="ECO:0000256" key="1">
    <source>
        <dbReference type="SAM" id="MobiDB-lite"/>
    </source>
</evidence>
<evidence type="ECO:0000313" key="3">
    <source>
        <dbReference type="Proteomes" id="UP000217790"/>
    </source>
</evidence>
<protein>
    <submittedName>
        <fullName evidence="2">Uncharacterized protein</fullName>
    </submittedName>
</protein>
<accession>A0A2H3D1A2</accession>
<reference evidence="3" key="1">
    <citation type="journal article" date="2017" name="Nat. Ecol. Evol.">
        <title>Genome expansion and lineage-specific genetic innovations in the forest pathogenic fungi Armillaria.</title>
        <authorList>
            <person name="Sipos G."/>
            <person name="Prasanna A.N."/>
            <person name="Walter M.C."/>
            <person name="O'Connor E."/>
            <person name="Balint B."/>
            <person name="Krizsan K."/>
            <person name="Kiss B."/>
            <person name="Hess J."/>
            <person name="Varga T."/>
            <person name="Slot J."/>
            <person name="Riley R."/>
            <person name="Boka B."/>
            <person name="Rigling D."/>
            <person name="Barry K."/>
            <person name="Lee J."/>
            <person name="Mihaltcheva S."/>
            <person name="LaButti K."/>
            <person name="Lipzen A."/>
            <person name="Waldron R."/>
            <person name="Moloney N.M."/>
            <person name="Sperisen C."/>
            <person name="Kredics L."/>
            <person name="Vagvoelgyi C."/>
            <person name="Patrignani A."/>
            <person name="Fitzpatrick D."/>
            <person name="Nagy I."/>
            <person name="Doyle S."/>
            <person name="Anderson J.B."/>
            <person name="Grigoriev I.V."/>
            <person name="Gueldener U."/>
            <person name="Muensterkoetter M."/>
            <person name="Nagy L.G."/>
        </authorList>
    </citation>
    <scope>NUCLEOTIDE SEQUENCE [LARGE SCALE GENOMIC DNA]</scope>
    <source>
        <strain evidence="3">Ar21-2</strain>
    </source>
</reference>
<feature type="region of interest" description="Disordered" evidence="1">
    <location>
        <begin position="1"/>
        <end position="123"/>
    </location>
</feature>
<feature type="compositionally biased region" description="Polar residues" evidence="1">
    <location>
        <begin position="87"/>
        <end position="110"/>
    </location>
</feature>
<proteinExistence type="predicted"/>
<dbReference type="AlphaFoldDB" id="A0A2H3D1A2"/>
<evidence type="ECO:0000313" key="2">
    <source>
        <dbReference type="EMBL" id="PBK87870.1"/>
    </source>
</evidence>
<organism evidence="2 3">
    <name type="scientific">Armillaria gallica</name>
    <name type="common">Bulbous honey fungus</name>
    <name type="synonym">Armillaria bulbosa</name>
    <dbReference type="NCBI Taxonomy" id="47427"/>
    <lineage>
        <taxon>Eukaryota</taxon>
        <taxon>Fungi</taxon>
        <taxon>Dikarya</taxon>
        <taxon>Basidiomycota</taxon>
        <taxon>Agaricomycotina</taxon>
        <taxon>Agaricomycetes</taxon>
        <taxon>Agaricomycetidae</taxon>
        <taxon>Agaricales</taxon>
        <taxon>Marasmiineae</taxon>
        <taxon>Physalacriaceae</taxon>
        <taxon>Armillaria</taxon>
    </lineage>
</organism>